<proteinExistence type="predicted"/>
<dbReference type="Pfam" id="PF13349">
    <property type="entry name" value="DUF4097"/>
    <property type="match status" value="1"/>
</dbReference>
<accession>A0A017RT13</accession>
<organism evidence="3 4">
    <name type="scientific">Fervidicella metallireducens AeB</name>
    <dbReference type="NCBI Taxonomy" id="1403537"/>
    <lineage>
        <taxon>Bacteria</taxon>
        <taxon>Bacillati</taxon>
        <taxon>Bacillota</taxon>
        <taxon>Clostridia</taxon>
        <taxon>Eubacteriales</taxon>
        <taxon>Clostridiaceae</taxon>
        <taxon>Fervidicella</taxon>
    </lineage>
</organism>
<keyword evidence="4" id="KW-1185">Reference proteome</keyword>
<protein>
    <recommendedName>
        <fullName evidence="2">DUF4097 domain-containing protein</fullName>
    </recommendedName>
</protein>
<feature type="domain" description="DUF4097" evidence="2">
    <location>
        <begin position="130"/>
        <end position="346"/>
    </location>
</feature>
<comment type="caution">
    <text evidence="3">The sequence shown here is derived from an EMBL/GenBank/DDBJ whole genome shotgun (WGS) entry which is preliminary data.</text>
</comment>
<dbReference type="EMBL" id="AZQP01000038">
    <property type="protein sequence ID" value="EYE87812.1"/>
    <property type="molecule type" value="Genomic_DNA"/>
</dbReference>
<sequence>MKKIGTFTSAIGFIYLGVWMIINKSDPQLGELIFKFWPVLIVGVGLEILFQLAVKNHEKIGFNPLIILVLIAFVTVNAFQGISKTVKYNLKNIEGNFSLNDFVDWVNDVDIKNYAVINASSTFQRTKDVLNLNADNGKVILEESQDNNIRVEAKIYADKKKEGINYRINKMDIEGETKLNFKESYIKKVEITLYLPKDIKIKLNVNNLNLIQGENSLDTQIFIDSNNCNVDIKDKSKVSIDCNNGRILAENVNDIKINGNNATVTVKGKAENINIDVDNGKIDIDNKKCKNIKIDMDNGVVNLKTEDKDVNVNIDLEQGVTKINEERRVNSGIRKVLGNGNGIVNINVDRGTVEFKSQEW</sequence>
<feature type="transmembrane region" description="Helical" evidence="1">
    <location>
        <begin position="6"/>
        <end position="22"/>
    </location>
</feature>
<keyword evidence="1" id="KW-0472">Membrane</keyword>
<reference evidence="3 4" key="1">
    <citation type="journal article" date="2014" name="Genome Announc.">
        <title>Draft Genome Sequence of Fervidicella metallireducens Strain AeBT, an Iron-Reducing Thermoanaerobe from the Great Artesian Basin.</title>
        <authorList>
            <person name="Patel B.K."/>
        </authorList>
    </citation>
    <scope>NUCLEOTIDE SEQUENCE [LARGE SCALE GENOMIC DNA]</scope>
    <source>
        <strain evidence="3 4">AeB</strain>
    </source>
</reference>
<dbReference type="STRING" id="1403537.Q428_11440"/>
<dbReference type="AlphaFoldDB" id="A0A017RT13"/>
<evidence type="ECO:0000313" key="4">
    <source>
        <dbReference type="Proteomes" id="UP000019681"/>
    </source>
</evidence>
<evidence type="ECO:0000256" key="1">
    <source>
        <dbReference type="SAM" id="Phobius"/>
    </source>
</evidence>
<evidence type="ECO:0000313" key="3">
    <source>
        <dbReference type="EMBL" id="EYE87812.1"/>
    </source>
</evidence>
<feature type="transmembrane region" description="Helical" evidence="1">
    <location>
        <begin position="34"/>
        <end position="54"/>
    </location>
</feature>
<feature type="transmembrane region" description="Helical" evidence="1">
    <location>
        <begin position="60"/>
        <end position="79"/>
    </location>
</feature>
<keyword evidence="1" id="KW-0812">Transmembrane</keyword>
<dbReference type="Proteomes" id="UP000019681">
    <property type="component" value="Unassembled WGS sequence"/>
</dbReference>
<gene>
    <name evidence="3" type="ORF">Q428_11440</name>
</gene>
<keyword evidence="1" id="KW-1133">Transmembrane helix</keyword>
<dbReference type="OrthoDB" id="1890104at2"/>
<evidence type="ECO:0000259" key="2">
    <source>
        <dbReference type="Pfam" id="PF13349"/>
    </source>
</evidence>
<name>A0A017RT13_9CLOT</name>
<dbReference type="RefSeq" id="WP_035380856.1">
    <property type="nucleotide sequence ID" value="NZ_AZQP01000038.1"/>
</dbReference>
<dbReference type="InterPro" id="IPR025164">
    <property type="entry name" value="Toastrack_DUF4097"/>
</dbReference>